<dbReference type="GO" id="GO:0016491">
    <property type="term" value="F:oxidoreductase activity"/>
    <property type="evidence" value="ECO:0007669"/>
    <property type="project" value="InterPro"/>
</dbReference>
<organism evidence="2 3">
    <name type="scientific">Vibrio eleionomae</name>
    <dbReference type="NCBI Taxonomy" id="2653505"/>
    <lineage>
        <taxon>Bacteria</taxon>
        <taxon>Pseudomonadati</taxon>
        <taxon>Pseudomonadota</taxon>
        <taxon>Gammaproteobacteria</taxon>
        <taxon>Vibrionales</taxon>
        <taxon>Vibrionaceae</taxon>
        <taxon>Vibrio</taxon>
    </lineage>
</organism>
<evidence type="ECO:0000313" key="2">
    <source>
        <dbReference type="EMBL" id="MZI93012.1"/>
    </source>
</evidence>
<evidence type="ECO:0000313" key="3">
    <source>
        <dbReference type="Proteomes" id="UP000462621"/>
    </source>
</evidence>
<dbReference type="Pfam" id="PF07110">
    <property type="entry name" value="EthD"/>
    <property type="match status" value="1"/>
</dbReference>
<dbReference type="InterPro" id="IPR011008">
    <property type="entry name" value="Dimeric_a/b-barrel"/>
</dbReference>
<protein>
    <submittedName>
        <fullName evidence="2">Ethyl tert-butyl ether degradation protein EthD</fullName>
    </submittedName>
</protein>
<feature type="domain" description="EthD" evidence="1">
    <location>
        <begin position="12"/>
        <end position="110"/>
    </location>
</feature>
<dbReference type="Gene3D" id="3.30.70.100">
    <property type="match status" value="1"/>
</dbReference>
<dbReference type="SUPFAM" id="SSF54909">
    <property type="entry name" value="Dimeric alpha+beta barrel"/>
    <property type="match status" value="1"/>
</dbReference>
<sequence length="123" mass="14494">MIKLICIVKRSPELSYEEFLKHWEENHAKLIRRHASVLGIKKYTQNRSIKAAELQTQMGVLREVTSFDFDGIDELWYNDLKSHLRSRQTEAGANALEEIIADEKRFIDLSKSQMWYSHELDVL</sequence>
<reference evidence="2 3" key="1">
    <citation type="submission" date="2019-10" db="EMBL/GenBank/DDBJ databases">
        <title>Vibrio sp. nov. isolated from a shrimp pond.</title>
        <authorList>
            <person name="Gomez-Gil B."/>
            <person name="Enciso-Ibarra J."/>
            <person name="Enciso-Ibarra K."/>
            <person name="Bolan-Mejia C."/>
        </authorList>
    </citation>
    <scope>NUCLEOTIDE SEQUENCE [LARGE SCALE GENOMIC DNA]</scope>
    <source>
        <strain evidence="2 3">CAIM 722</strain>
    </source>
</reference>
<dbReference type="RefSeq" id="WP_161154311.1">
    <property type="nucleotide sequence ID" value="NZ_WEKT01000009.1"/>
</dbReference>
<dbReference type="Proteomes" id="UP000462621">
    <property type="component" value="Unassembled WGS sequence"/>
</dbReference>
<proteinExistence type="predicted"/>
<name>A0A7X4LJZ1_9VIBR</name>
<keyword evidence="3" id="KW-1185">Reference proteome</keyword>
<dbReference type="EMBL" id="WEKT01000009">
    <property type="protein sequence ID" value="MZI93012.1"/>
    <property type="molecule type" value="Genomic_DNA"/>
</dbReference>
<evidence type="ECO:0000259" key="1">
    <source>
        <dbReference type="Pfam" id="PF07110"/>
    </source>
</evidence>
<accession>A0A7X4LJZ1</accession>
<comment type="caution">
    <text evidence="2">The sequence shown here is derived from an EMBL/GenBank/DDBJ whole genome shotgun (WGS) entry which is preliminary data.</text>
</comment>
<dbReference type="AlphaFoldDB" id="A0A7X4LJZ1"/>
<gene>
    <name evidence="2" type="ORF">F9817_07345</name>
</gene>
<dbReference type="InterPro" id="IPR009799">
    <property type="entry name" value="EthD_dom"/>
</dbReference>